<feature type="domain" description="Inosine/uridine-preferring nucleoside hydrolase" evidence="3">
    <location>
        <begin position="4"/>
        <end position="309"/>
    </location>
</feature>
<evidence type="ECO:0000256" key="2">
    <source>
        <dbReference type="ARBA" id="ARBA00023295"/>
    </source>
</evidence>
<keyword evidence="2" id="KW-0326">Glycosidase</keyword>
<dbReference type="RefSeq" id="WP_088754459.1">
    <property type="nucleotide sequence ID" value="NZ_NJGV01000005.1"/>
</dbReference>
<dbReference type="Pfam" id="PF01156">
    <property type="entry name" value="IU_nuc_hydro"/>
    <property type="match status" value="1"/>
</dbReference>
<dbReference type="PANTHER" id="PTHR12304:SF4">
    <property type="entry name" value="URIDINE NUCLEOSIDASE"/>
    <property type="match status" value="1"/>
</dbReference>
<evidence type="ECO:0000313" key="4">
    <source>
        <dbReference type="EMBL" id="OWY35571.1"/>
    </source>
</evidence>
<gene>
    <name evidence="4" type="ORF">CEJ45_07090</name>
</gene>
<dbReference type="SUPFAM" id="SSF53590">
    <property type="entry name" value="Nucleoside hydrolase"/>
    <property type="match status" value="1"/>
</dbReference>
<dbReference type="GO" id="GO:0008477">
    <property type="term" value="F:purine nucleosidase activity"/>
    <property type="evidence" value="ECO:0007669"/>
    <property type="project" value="TreeGrafter"/>
</dbReference>
<dbReference type="Gene3D" id="3.90.245.10">
    <property type="entry name" value="Ribonucleoside hydrolase-like"/>
    <property type="match status" value="1"/>
</dbReference>
<accession>A0A225SWJ1</accession>
<dbReference type="InterPro" id="IPR023186">
    <property type="entry name" value="IUNH"/>
</dbReference>
<keyword evidence="5" id="KW-1185">Reference proteome</keyword>
<dbReference type="InterPro" id="IPR001910">
    <property type="entry name" value="Inosine/uridine_hydrolase_dom"/>
</dbReference>
<name>A0A225SWJ1_9BURK</name>
<evidence type="ECO:0000256" key="1">
    <source>
        <dbReference type="ARBA" id="ARBA00022801"/>
    </source>
</evidence>
<evidence type="ECO:0000259" key="3">
    <source>
        <dbReference type="Pfam" id="PF01156"/>
    </source>
</evidence>
<dbReference type="PANTHER" id="PTHR12304">
    <property type="entry name" value="INOSINE-URIDINE PREFERRING NUCLEOSIDE HYDROLASE"/>
    <property type="match status" value="1"/>
</dbReference>
<dbReference type="GO" id="GO:0006152">
    <property type="term" value="P:purine nucleoside catabolic process"/>
    <property type="evidence" value="ECO:0007669"/>
    <property type="project" value="TreeGrafter"/>
</dbReference>
<keyword evidence="1 4" id="KW-0378">Hydrolase</keyword>
<protein>
    <submittedName>
        <fullName evidence="4">Nucleoside hydrolase</fullName>
    </submittedName>
</protein>
<dbReference type="AlphaFoldDB" id="A0A225SWJ1"/>
<sequence>MHKIWLDTDPGFDDWLAMLMLSANLEVNWLGVSVVAGNAPLVTTYDNALRIKQHYQLDVPVYAGCERPLAGAVETAQGILGESGMATTGDALPQVDIAELEARQSRQLQRDPLPHAVDAMIEAISLHAGEITLMCIAPLTNVAVALQRAPEIAGMVKEIILMGGSADQGNHTAAAEFNIFADPEAADVVFRSGIPLRMFGLNLCRQLLVTAAEVQQVRALGTPRAKWLAGYFDAYLRIRSPDGSVPMPMYDPAVAIWLKRPELFSFQPARVDIELQGRLTRGMTVCEFRVPRRAPANTEVAMTVDGPRAMQCMMQELLGRLS</sequence>
<dbReference type="EMBL" id="NJGV01000005">
    <property type="protein sequence ID" value="OWY35571.1"/>
    <property type="molecule type" value="Genomic_DNA"/>
</dbReference>
<reference evidence="4 5" key="1">
    <citation type="journal article" date="2010" name="Int. J. Syst. Evol. Microbiol.">
        <title>Reclassification of Herbaspirillum putei as a later heterotypic synonym of Herbaspirillum huttiense, with the description of H. huttiense subsp. huttiense subsp. nov. and H. huttiense subsp. putei subsp. nov., comb. nov., and description of Herbaspirillum aquaticum sp. nov.</title>
        <authorList>
            <person name="Dobritsa A.P."/>
            <person name="Reddy M.C."/>
            <person name="Samadpour M."/>
        </authorList>
    </citation>
    <scope>NUCLEOTIDE SEQUENCE [LARGE SCALE GENOMIC DNA]</scope>
    <source>
        <strain evidence="4 5">IEH 4430</strain>
    </source>
</reference>
<proteinExistence type="predicted"/>
<dbReference type="InterPro" id="IPR036452">
    <property type="entry name" value="Ribo_hydro-like"/>
</dbReference>
<evidence type="ECO:0000313" key="5">
    <source>
        <dbReference type="Proteomes" id="UP000214747"/>
    </source>
</evidence>
<organism evidence="4 5">
    <name type="scientific">Herbaspirillum aquaticum</name>
    <dbReference type="NCBI Taxonomy" id="568783"/>
    <lineage>
        <taxon>Bacteria</taxon>
        <taxon>Pseudomonadati</taxon>
        <taxon>Pseudomonadota</taxon>
        <taxon>Betaproteobacteria</taxon>
        <taxon>Burkholderiales</taxon>
        <taxon>Oxalobacteraceae</taxon>
        <taxon>Herbaspirillum</taxon>
    </lineage>
</organism>
<dbReference type="CDD" id="cd02651">
    <property type="entry name" value="nuc_hydro_IU_UC_XIUA"/>
    <property type="match status" value="1"/>
</dbReference>
<dbReference type="Proteomes" id="UP000214747">
    <property type="component" value="Unassembled WGS sequence"/>
</dbReference>
<comment type="caution">
    <text evidence="4">The sequence shown here is derived from an EMBL/GenBank/DDBJ whole genome shotgun (WGS) entry which is preliminary data.</text>
</comment>
<dbReference type="GO" id="GO:0005829">
    <property type="term" value="C:cytosol"/>
    <property type="evidence" value="ECO:0007669"/>
    <property type="project" value="TreeGrafter"/>
</dbReference>